<reference evidence="11" key="1">
    <citation type="journal article" date="1997" name="Nucleic Acids Res.">
        <title>tRNAscan-SE: a program for improved detection of transfer RNA genes in genomic sequence.</title>
        <authorList>
            <person name="Lowe T.M."/>
            <person name="Eddy S.R."/>
        </authorList>
    </citation>
    <scope>NUCLEOTIDE SEQUENCE [LARGE SCALE GENOMIC DNA]</scope>
    <source>
        <strain evidence="11">r\B97-61/B2</strain>
    </source>
</reference>
<dbReference type="Proteomes" id="UP000694886">
    <property type="component" value="Chromosome 2"/>
</dbReference>
<evidence type="ECO:0000256" key="6">
    <source>
        <dbReference type="ARBA" id="ARBA00022801"/>
    </source>
</evidence>
<dbReference type="GO" id="GO:0016787">
    <property type="term" value="F:hydrolase activity"/>
    <property type="evidence" value="ECO:0007669"/>
    <property type="project" value="UniProtKB-KW"/>
</dbReference>
<gene>
    <name evidence="12" type="primary">LOC108660642</name>
</gene>
<reference evidence="12" key="2">
    <citation type="submission" date="2025-08" db="UniProtKB">
        <authorList>
            <consortium name="RefSeq"/>
        </authorList>
    </citation>
    <scope>IDENTIFICATION</scope>
</reference>
<protein>
    <submittedName>
        <fullName evidence="12">Uncharacterized protein LOC108660642</fullName>
    </submittedName>
</protein>
<dbReference type="InterPro" id="IPR027806">
    <property type="entry name" value="HARBI1_dom"/>
</dbReference>
<sequence length="214" mass="24661">MYGGVAIAIVYHMNYLMKQGNRFNYFYGWNCVCETLQTPGESYRMFRMESHAVLQLIETLINKGWLHPSKDMKALEAVALFLWTCAHNETNRNVQNKYEKSAETVRRKFGEVLDSLCLLANEIVKASDFQYVEVPSKIKNDRRYWPYFQGCIGAIDGSHVLAIPPVNDQIRFIGRKGYPTLNVMLVCNFDMLFTFVVVGWPGTTHDTPYLFNCA</sequence>
<proteinExistence type="inferred from homology"/>
<comment type="cofactor">
    <cofactor evidence="1">
        <name>a divalent metal cation</name>
        <dbReference type="ChEBI" id="CHEBI:60240"/>
    </cofactor>
</comment>
<dbReference type="AlphaFoldDB" id="A0AB32VW10"/>
<evidence type="ECO:0000313" key="12">
    <source>
        <dbReference type="RefSeq" id="XP_017970384.1"/>
    </source>
</evidence>
<feature type="domain" description="DDE Tnp4" evidence="9">
    <location>
        <begin position="155"/>
        <end position="208"/>
    </location>
</feature>
<dbReference type="PANTHER" id="PTHR22930:SF251">
    <property type="entry name" value="DDE TNP4 DOMAIN-CONTAINING PROTEIN"/>
    <property type="match status" value="1"/>
</dbReference>
<keyword evidence="5" id="KW-0479">Metal-binding</keyword>
<keyword evidence="8" id="KW-1133">Transmembrane helix</keyword>
<dbReference type="InterPro" id="IPR058353">
    <property type="entry name" value="DUF8040"/>
</dbReference>
<evidence type="ECO:0000259" key="10">
    <source>
        <dbReference type="Pfam" id="PF26138"/>
    </source>
</evidence>
<keyword evidence="4" id="KW-0540">Nuclease</keyword>
<evidence type="ECO:0000256" key="1">
    <source>
        <dbReference type="ARBA" id="ARBA00001968"/>
    </source>
</evidence>
<evidence type="ECO:0000256" key="2">
    <source>
        <dbReference type="ARBA" id="ARBA00004123"/>
    </source>
</evidence>
<comment type="subcellular location">
    <subcellularLocation>
        <location evidence="2">Nucleus</location>
    </subcellularLocation>
</comment>
<organism evidence="11 12">
    <name type="scientific">Theobroma cacao</name>
    <name type="common">Cacao</name>
    <name type="synonym">Cocoa</name>
    <dbReference type="NCBI Taxonomy" id="3641"/>
    <lineage>
        <taxon>Eukaryota</taxon>
        <taxon>Viridiplantae</taxon>
        <taxon>Streptophyta</taxon>
        <taxon>Embryophyta</taxon>
        <taxon>Tracheophyta</taxon>
        <taxon>Spermatophyta</taxon>
        <taxon>Magnoliopsida</taxon>
        <taxon>eudicotyledons</taxon>
        <taxon>Gunneridae</taxon>
        <taxon>Pentapetalae</taxon>
        <taxon>rosids</taxon>
        <taxon>malvids</taxon>
        <taxon>Malvales</taxon>
        <taxon>Malvaceae</taxon>
        <taxon>Byttnerioideae</taxon>
        <taxon>Theobroma</taxon>
    </lineage>
</organism>
<comment type="similarity">
    <text evidence="3">Belongs to the HARBI1 family.</text>
</comment>
<feature type="domain" description="DUF8040" evidence="10">
    <location>
        <begin position="28"/>
        <end position="117"/>
    </location>
</feature>
<dbReference type="GO" id="GO:0004518">
    <property type="term" value="F:nuclease activity"/>
    <property type="evidence" value="ECO:0007669"/>
    <property type="project" value="UniProtKB-KW"/>
</dbReference>
<dbReference type="InterPro" id="IPR045249">
    <property type="entry name" value="HARBI1-like"/>
</dbReference>
<evidence type="ECO:0000259" key="9">
    <source>
        <dbReference type="Pfam" id="PF13359"/>
    </source>
</evidence>
<evidence type="ECO:0000256" key="5">
    <source>
        <dbReference type="ARBA" id="ARBA00022723"/>
    </source>
</evidence>
<evidence type="ECO:0000256" key="4">
    <source>
        <dbReference type="ARBA" id="ARBA00022722"/>
    </source>
</evidence>
<keyword evidence="6" id="KW-0378">Hydrolase</keyword>
<dbReference type="KEGG" id="tcc:108660642"/>
<dbReference type="GeneID" id="108660642"/>
<dbReference type="Gramene" id="Tc02v2_t015740.1">
    <property type="protein sequence ID" value="Tc02v2_p015740.1"/>
    <property type="gene ID" value="Tc02v2_g015740"/>
</dbReference>
<accession>A0AB32VW10</accession>
<feature type="transmembrane region" description="Helical" evidence="8">
    <location>
        <begin position="181"/>
        <end position="200"/>
    </location>
</feature>
<dbReference type="Pfam" id="PF13359">
    <property type="entry name" value="DDE_Tnp_4"/>
    <property type="match status" value="1"/>
</dbReference>
<evidence type="ECO:0000256" key="3">
    <source>
        <dbReference type="ARBA" id="ARBA00006958"/>
    </source>
</evidence>
<name>A0AB32VW10_THECC</name>
<evidence type="ECO:0000313" key="11">
    <source>
        <dbReference type="Proteomes" id="UP000694886"/>
    </source>
</evidence>
<dbReference type="Pfam" id="PF26138">
    <property type="entry name" value="DUF8040"/>
    <property type="match status" value="1"/>
</dbReference>
<keyword evidence="8" id="KW-0472">Membrane</keyword>
<dbReference type="PANTHER" id="PTHR22930">
    <property type="match status" value="1"/>
</dbReference>
<evidence type="ECO:0000256" key="8">
    <source>
        <dbReference type="SAM" id="Phobius"/>
    </source>
</evidence>
<keyword evidence="8" id="KW-0812">Transmembrane</keyword>
<dbReference type="GO" id="GO:0005634">
    <property type="term" value="C:nucleus"/>
    <property type="evidence" value="ECO:0007669"/>
    <property type="project" value="UniProtKB-SubCell"/>
</dbReference>
<dbReference type="GO" id="GO:0046872">
    <property type="term" value="F:metal ion binding"/>
    <property type="evidence" value="ECO:0007669"/>
    <property type="project" value="UniProtKB-KW"/>
</dbReference>
<keyword evidence="7" id="KW-0539">Nucleus</keyword>
<evidence type="ECO:0000256" key="7">
    <source>
        <dbReference type="ARBA" id="ARBA00023242"/>
    </source>
</evidence>
<dbReference type="RefSeq" id="XP_017970384.1">
    <property type="nucleotide sequence ID" value="XM_018114895.1"/>
</dbReference>